<evidence type="ECO:0000313" key="3">
    <source>
        <dbReference type="Proteomes" id="UP000789595"/>
    </source>
</evidence>
<feature type="compositionally biased region" description="Basic and acidic residues" evidence="1">
    <location>
        <begin position="75"/>
        <end position="96"/>
    </location>
</feature>
<dbReference type="Proteomes" id="UP000789595">
    <property type="component" value="Unassembled WGS sequence"/>
</dbReference>
<protein>
    <submittedName>
        <fullName evidence="2">Uncharacterized protein</fullName>
    </submittedName>
</protein>
<dbReference type="AlphaFoldDB" id="A0A8J2SQR1"/>
<feature type="compositionally biased region" description="Basic residues" evidence="1">
    <location>
        <begin position="42"/>
        <end position="57"/>
    </location>
</feature>
<keyword evidence="3" id="KW-1185">Reference proteome</keyword>
<feature type="region of interest" description="Disordered" evidence="1">
    <location>
        <begin position="1"/>
        <end position="97"/>
    </location>
</feature>
<feature type="compositionally biased region" description="Basic residues" evidence="1">
    <location>
        <begin position="167"/>
        <end position="184"/>
    </location>
</feature>
<gene>
    <name evidence="2" type="ORF">PECAL_3P25950</name>
</gene>
<proteinExistence type="predicted"/>
<evidence type="ECO:0000256" key="1">
    <source>
        <dbReference type="SAM" id="MobiDB-lite"/>
    </source>
</evidence>
<sequence>MDRMRFKCDRRGKRGGGRDVSESAAQDERGQARTESAAHGRPLARRWRRLRRSRATRGRGPGGGRERVRKRAWARRADERPLAVARDSRERLEERPVRRKVRRPLECERRATERAPDAAVDPAGRRVRARAREAQRARHVAAGRARGCDGRRQADGALLGRENRSAAGRRRRRRARIVPRQRGRRRRPFEMTVRPVVARAHVPGARRGRVHPVQVLARRPLVADPPAAAVAQDAEPTAVDVPPPRGVVLCAAASIDAIRPRVTRPGDEDFAVGRWSARHGRRHGPEKPIVVSSFE</sequence>
<evidence type="ECO:0000313" key="2">
    <source>
        <dbReference type="EMBL" id="CAH0372586.1"/>
    </source>
</evidence>
<reference evidence="2" key="1">
    <citation type="submission" date="2021-11" db="EMBL/GenBank/DDBJ databases">
        <authorList>
            <consortium name="Genoscope - CEA"/>
            <person name="William W."/>
        </authorList>
    </citation>
    <scope>NUCLEOTIDE SEQUENCE</scope>
</reference>
<accession>A0A8J2SQR1</accession>
<feature type="region of interest" description="Disordered" evidence="1">
    <location>
        <begin position="276"/>
        <end position="295"/>
    </location>
</feature>
<dbReference type="EMBL" id="CAKKNE010000003">
    <property type="protein sequence ID" value="CAH0372586.1"/>
    <property type="molecule type" value="Genomic_DNA"/>
</dbReference>
<name>A0A8J2SQR1_9STRA</name>
<comment type="caution">
    <text evidence="2">The sequence shown here is derived from an EMBL/GenBank/DDBJ whole genome shotgun (WGS) entry which is preliminary data.</text>
</comment>
<organism evidence="2 3">
    <name type="scientific">Pelagomonas calceolata</name>
    <dbReference type="NCBI Taxonomy" id="35677"/>
    <lineage>
        <taxon>Eukaryota</taxon>
        <taxon>Sar</taxon>
        <taxon>Stramenopiles</taxon>
        <taxon>Ochrophyta</taxon>
        <taxon>Pelagophyceae</taxon>
        <taxon>Pelagomonadales</taxon>
        <taxon>Pelagomonadaceae</taxon>
        <taxon>Pelagomonas</taxon>
    </lineage>
</organism>
<feature type="compositionally biased region" description="Basic and acidic residues" evidence="1">
    <location>
        <begin position="16"/>
        <end position="38"/>
    </location>
</feature>
<feature type="region of interest" description="Disordered" evidence="1">
    <location>
        <begin position="161"/>
        <end position="184"/>
    </location>
</feature>